<proteinExistence type="predicted"/>
<dbReference type="HOGENOM" id="CLU_1891534_0_0_2"/>
<organism evidence="2 3">
    <name type="scientific">Thermoplasma acidophilum (strain ATCC 25905 / DSM 1728 / JCM 9062 / NBRC 15155 / AMRC-C165)</name>
    <dbReference type="NCBI Taxonomy" id="273075"/>
    <lineage>
        <taxon>Archaea</taxon>
        <taxon>Methanobacteriati</taxon>
        <taxon>Thermoplasmatota</taxon>
        <taxon>Thermoplasmata</taxon>
        <taxon>Thermoplasmatales</taxon>
        <taxon>Thermoplasmataceae</taxon>
        <taxon>Thermoplasma</taxon>
    </lineage>
</organism>
<gene>
    <name evidence="2" type="ordered locus">Ta0768</name>
</gene>
<sequence length="134" mass="15217">MFQYRPEYFVTVYEVFYFVLLHAHHLFSGPLHINSESAPANPNSATARSARAQVQKSLIADRSVPVAADGCHSISVFGNPSTAQSILPQLSESAIMKIKITTIYIYIIGKVYAFMHNVVIFRIKYLFIIFWYPI</sequence>
<dbReference type="InParanoid" id="Q9HK39"/>
<dbReference type="EMBL" id="AL445065">
    <property type="protein sequence ID" value="CAC11900.1"/>
    <property type="molecule type" value="Genomic_DNA"/>
</dbReference>
<reference evidence="2 3" key="1">
    <citation type="journal article" date="2000" name="Nature">
        <title>The genome sequence of the thermoacidophilic scavenger Thermoplasma acidophilum.</title>
        <authorList>
            <person name="Ruepp A."/>
            <person name="Graml W."/>
            <person name="Santos-Martinez M.L."/>
            <person name="Koretke K.K."/>
            <person name="Volker C."/>
            <person name="Mewes H.W."/>
            <person name="Frishman D."/>
            <person name="Stocker S."/>
            <person name="Lupas A.N."/>
            <person name="Baumeister W."/>
        </authorList>
    </citation>
    <scope>NUCLEOTIDE SEQUENCE [LARGE SCALE GENOMIC DNA]</scope>
    <source>
        <strain evidence="3">ATCC 25905 / DSM 1728 / JCM 9062 / NBRC 15155 / AMRC-C165</strain>
    </source>
</reference>
<dbReference type="PaxDb" id="273075-Ta0768"/>
<dbReference type="EnsemblBacteria" id="CAC11900">
    <property type="protein sequence ID" value="CAC11900"/>
    <property type="gene ID" value="CAC11900"/>
</dbReference>
<dbReference type="KEGG" id="tac:Ta0768"/>
<accession>Q9HK39</accession>
<keyword evidence="3" id="KW-1185">Reference proteome</keyword>
<keyword evidence="1" id="KW-1133">Transmembrane helix</keyword>
<evidence type="ECO:0000256" key="1">
    <source>
        <dbReference type="SAM" id="Phobius"/>
    </source>
</evidence>
<protein>
    <submittedName>
        <fullName evidence="2">Uncharacterized protein</fullName>
    </submittedName>
</protein>
<dbReference type="Proteomes" id="UP000001024">
    <property type="component" value="Chromosome"/>
</dbReference>
<evidence type="ECO:0000313" key="2">
    <source>
        <dbReference type="EMBL" id="CAC11900.1"/>
    </source>
</evidence>
<evidence type="ECO:0000313" key="3">
    <source>
        <dbReference type="Proteomes" id="UP000001024"/>
    </source>
</evidence>
<feature type="transmembrane region" description="Helical" evidence="1">
    <location>
        <begin position="103"/>
        <end position="132"/>
    </location>
</feature>
<keyword evidence="1" id="KW-0472">Membrane</keyword>
<keyword evidence="1" id="KW-0812">Transmembrane</keyword>
<dbReference type="AlphaFoldDB" id="Q9HK39"/>
<name>Q9HK39_THEAC</name>